<dbReference type="PANTHER" id="PTHR12901">
    <property type="entry name" value="SPERM PROTEIN HOMOLOG"/>
    <property type="match status" value="1"/>
</dbReference>
<dbReference type="CDD" id="cd07813">
    <property type="entry name" value="COQ10p_like"/>
    <property type="match status" value="1"/>
</dbReference>
<dbReference type="GO" id="GO:0048039">
    <property type="term" value="F:ubiquinone binding"/>
    <property type="evidence" value="ECO:0007669"/>
    <property type="project" value="InterPro"/>
</dbReference>
<evidence type="ECO:0000256" key="3">
    <source>
        <dbReference type="ARBA" id="ARBA00024947"/>
    </source>
</evidence>
<feature type="domain" description="Coenzyme Q-binding protein COQ10 START" evidence="5">
    <location>
        <begin position="65"/>
        <end position="226"/>
    </location>
</feature>
<proteinExistence type="inferred from homology"/>
<evidence type="ECO:0000313" key="7">
    <source>
        <dbReference type="Proteomes" id="UP000799770"/>
    </source>
</evidence>
<dbReference type="GO" id="GO:0045333">
    <property type="term" value="P:cellular respiration"/>
    <property type="evidence" value="ECO:0007669"/>
    <property type="project" value="InterPro"/>
</dbReference>
<dbReference type="Pfam" id="PF03364">
    <property type="entry name" value="Polyketide_cyc"/>
    <property type="match status" value="1"/>
</dbReference>
<sequence length="254" mass="28386">MATKLLPLPRPRLHHPPMIPHLQQRRTFLPNPFASSNPLTSSSTDSTSLQRLSASRTLAYPHLPIYAIIADIESYPAFLPFCSAASVTRWSRPDDRYQRLWPGEAKMSVGYKGFGEDFTSLIFCVPGKVVESVGGQTETQLSSSDISHYLDGPKAAGRGRQDEEDGGILSHLRSRWTLEPMEGRKGKKSHTRVMLDLEFAFANPFYATLSAGAVPKVADYMIKAFEERVDELLKERDDLETVTFTDLAGSRPER</sequence>
<dbReference type="SUPFAM" id="SSF55961">
    <property type="entry name" value="Bet v1-like"/>
    <property type="match status" value="1"/>
</dbReference>
<reference evidence="6" key="1">
    <citation type="journal article" date="2020" name="Stud. Mycol.">
        <title>101 Dothideomycetes genomes: a test case for predicting lifestyles and emergence of pathogens.</title>
        <authorList>
            <person name="Haridas S."/>
            <person name="Albert R."/>
            <person name="Binder M."/>
            <person name="Bloem J."/>
            <person name="Labutti K."/>
            <person name="Salamov A."/>
            <person name="Andreopoulos B."/>
            <person name="Baker S."/>
            <person name="Barry K."/>
            <person name="Bills G."/>
            <person name="Bluhm B."/>
            <person name="Cannon C."/>
            <person name="Castanera R."/>
            <person name="Culley D."/>
            <person name="Daum C."/>
            <person name="Ezra D."/>
            <person name="Gonzalez J."/>
            <person name="Henrissat B."/>
            <person name="Kuo A."/>
            <person name="Liang C."/>
            <person name="Lipzen A."/>
            <person name="Lutzoni F."/>
            <person name="Magnuson J."/>
            <person name="Mondo S."/>
            <person name="Nolan M."/>
            <person name="Ohm R."/>
            <person name="Pangilinan J."/>
            <person name="Park H.-J."/>
            <person name="Ramirez L."/>
            <person name="Alfaro M."/>
            <person name="Sun H."/>
            <person name="Tritt A."/>
            <person name="Yoshinaga Y."/>
            <person name="Zwiers L.-H."/>
            <person name="Turgeon B."/>
            <person name="Goodwin S."/>
            <person name="Spatafora J."/>
            <person name="Crous P."/>
            <person name="Grigoriev I."/>
        </authorList>
    </citation>
    <scope>NUCLEOTIDE SEQUENCE</scope>
    <source>
        <strain evidence="6">CBS 627.86</strain>
    </source>
</reference>
<evidence type="ECO:0000313" key="6">
    <source>
        <dbReference type="EMBL" id="KAF2108967.1"/>
    </source>
</evidence>
<protein>
    <recommendedName>
        <fullName evidence="5">Coenzyme Q-binding protein COQ10 START domain-containing protein</fullName>
    </recommendedName>
</protein>
<evidence type="ECO:0000259" key="5">
    <source>
        <dbReference type="Pfam" id="PF03364"/>
    </source>
</evidence>
<dbReference type="InterPro" id="IPR005031">
    <property type="entry name" value="COQ10_START"/>
</dbReference>
<dbReference type="AlphaFoldDB" id="A0A6A5YRC5"/>
<name>A0A6A5YRC5_9PLEO</name>
<evidence type="ECO:0000256" key="2">
    <source>
        <dbReference type="ARBA" id="ARBA00011814"/>
    </source>
</evidence>
<dbReference type="Proteomes" id="UP000799770">
    <property type="component" value="Unassembled WGS sequence"/>
</dbReference>
<dbReference type="GO" id="GO:0005739">
    <property type="term" value="C:mitochondrion"/>
    <property type="evidence" value="ECO:0007669"/>
    <property type="project" value="TreeGrafter"/>
</dbReference>
<evidence type="ECO:0000256" key="4">
    <source>
        <dbReference type="SAM" id="MobiDB-lite"/>
    </source>
</evidence>
<feature type="region of interest" description="Disordered" evidence="4">
    <location>
        <begin position="146"/>
        <end position="165"/>
    </location>
</feature>
<dbReference type="Gene3D" id="3.30.530.20">
    <property type="match status" value="1"/>
</dbReference>
<gene>
    <name evidence="6" type="ORF">BDV96DRAFT_586305</name>
</gene>
<dbReference type="OrthoDB" id="292693at2759"/>
<comment type="subunit">
    <text evidence="2">Interacts with coenzyme Q.</text>
</comment>
<comment type="function">
    <text evidence="3">Required for the function of coenzyme Q in the respiratory chain. May serve as a chaperone or may be involved in the transport of Q6 from its site of synthesis to the catalytic sites of the respiratory complexes.</text>
</comment>
<keyword evidence="7" id="KW-1185">Reference proteome</keyword>
<dbReference type="InterPro" id="IPR023393">
    <property type="entry name" value="START-like_dom_sf"/>
</dbReference>
<evidence type="ECO:0000256" key="1">
    <source>
        <dbReference type="ARBA" id="ARBA00006885"/>
    </source>
</evidence>
<dbReference type="PANTHER" id="PTHR12901:SF10">
    <property type="entry name" value="COENZYME Q-BINDING PROTEIN COQ10, MITOCHONDRIAL"/>
    <property type="match status" value="1"/>
</dbReference>
<dbReference type="InterPro" id="IPR044996">
    <property type="entry name" value="COQ10-like"/>
</dbReference>
<organism evidence="6 7">
    <name type="scientific">Lophiotrema nucula</name>
    <dbReference type="NCBI Taxonomy" id="690887"/>
    <lineage>
        <taxon>Eukaryota</taxon>
        <taxon>Fungi</taxon>
        <taxon>Dikarya</taxon>
        <taxon>Ascomycota</taxon>
        <taxon>Pezizomycotina</taxon>
        <taxon>Dothideomycetes</taxon>
        <taxon>Pleosporomycetidae</taxon>
        <taxon>Pleosporales</taxon>
        <taxon>Lophiotremataceae</taxon>
        <taxon>Lophiotrema</taxon>
    </lineage>
</organism>
<comment type="similarity">
    <text evidence="1">Belongs to the COQ10 family.</text>
</comment>
<dbReference type="EMBL" id="ML977344">
    <property type="protein sequence ID" value="KAF2108967.1"/>
    <property type="molecule type" value="Genomic_DNA"/>
</dbReference>
<accession>A0A6A5YRC5</accession>